<evidence type="ECO:0000256" key="2">
    <source>
        <dbReference type="ARBA" id="ARBA00022737"/>
    </source>
</evidence>
<dbReference type="InterPro" id="IPR003591">
    <property type="entry name" value="Leu-rich_rpt_typical-subtyp"/>
</dbReference>
<dbReference type="InterPro" id="IPR001611">
    <property type="entry name" value="Leu-rich_rpt"/>
</dbReference>
<dbReference type="InterPro" id="IPR057135">
    <property type="entry name" value="At4g27190-like_LRR"/>
</dbReference>
<dbReference type="Pfam" id="PF23247">
    <property type="entry name" value="LRR_RPS2"/>
    <property type="match status" value="1"/>
</dbReference>
<name>A0A2N9EIN5_FAGSY</name>
<sequence length="731" mass="83351">MLVLRGCDELQKIDNIPELKSLTVLEISGASNLKVIPDVLFEQMIHLQSLNFSAVPIKSLPSSFSKLSELRWLILRKCSCLEKLPKLQAHKNLEVIDLSGAISLKTIEEENLSSLQKLQKLDLSHTQIDQLPILDKLEKFTQLLLKGCKFTGLSILKYLPALQILDLSGSITLKEIDDFSENKNDLKILHLSKTIIFHLPSSVSNLQNLELLDLSDACNLVEIPENAFREMRYLRHLNLSNTNIEKLPSLSKLGNLRELFLRHCPMKKLPKTEGLTRLQELDLSNASSLVDFQDKSFEHLAYLRLEKLEELDLSGCTALKEIEANLLENMLHLRSLNLSGTSLKSPHMSNLINLIELSLRGCKLSGSEPDLGKCIKLEVLDLSETDIQSLPSLDKFGNLRDLELRGCSRLEKLLSLKSLIHLEVLDLWGTGVKEFPYEISELTHLKHLDLPDLNGVLSLDWEKIKHLPEELNWDQCGIFKHIKNRPCMSIELEISGGTELTPTSEKSTSRLILFLKQLVGIWKSFGFDKFPEDVEDVLMKAEYVSLTEDKFVTRLSDLRMGNVNAMKGCWLERCVKMETILSGAEMEKNRMILWASNLPELKSVFGEGMQSGSLADLTELYLHCCPMIEVVFSSSLLPENLKILQIKFCDELKTLFKPTESKECKLRKLEKLHLVELPKLIRMWMPLENLSDIFPSLPEIKIKECPKLENLQTILEFPRRSVENSEIEEYH</sequence>
<dbReference type="SMART" id="SM00369">
    <property type="entry name" value="LRR_TYP"/>
    <property type="match status" value="10"/>
</dbReference>
<protein>
    <recommendedName>
        <fullName evidence="3">Disease resistance protein At4g27190-like leucine-rich repeats domain-containing protein</fullName>
    </recommendedName>
</protein>
<evidence type="ECO:0000256" key="1">
    <source>
        <dbReference type="ARBA" id="ARBA00022614"/>
    </source>
</evidence>
<dbReference type="Pfam" id="PF13855">
    <property type="entry name" value="LRR_8"/>
    <property type="match status" value="2"/>
</dbReference>
<dbReference type="PANTHER" id="PTHR47186:SF3">
    <property type="entry name" value="OS09G0267800 PROTEIN"/>
    <property type="match status" value="1"/>
</dbReference>
<reference evidence="4" key="1">
    <citation type="submission" date="2018-02" db="EMBL/GenBank/DDBJ databases">
        <authorList>
            <person name="Cohen D.B."/>
            <person name="Kent A.D."/>
        </authorList>
    </citation>
    <scope>NUCLEOTIDE SEQUENCE</scope>
</reference>
<feature type="domain" description="Disease resistance protein At4g27190-like leucine-rich repeats" evidence="3">
    <location>
        <begin position="610"/>
        <end position="711"/>
    </location>
</feature>
<dbReference type="PROSITE" id="PS51450">
    <property type="entry name" value="LRR"/>
    <property type="match status" value="3"/>
</dbReference>
<dbReference type="AlphaFoldDB" id="A0A2N9EIN5"/>
<evidence type="ECO:0000259" key="3">
    <source>
        <dbReference type="Pfam" id="PF23247"/>
    </source>
</evidence>
<dbReference type="Gene3D" id="3.80.10.10">
    <property type="entry name" value="Ribonuclease Inhibitor"/>
    <property type="match status" value="3"/>
</dbReference>
<keyword evidence="1" id="KW-0433">Leucine-rich repeat</keyword>
<keyword evidence="2" id="KW-0677">Repeat</keyword>
<gene>
    <name evidence="4" type="ORF">FSB_LOCUS2301</name>
</gene>
<dbReference type="EMBL" id="OIVN01000109">
    <property type="protein sequence ID" value="SPC74419.1"/>
    <property type="molecule type" value="Genomic_DNA"/>
</dbReference>
<accession>A0A2N9EIN5</accession>
<dbReference type="SUPFAM" id="SSF52058">
    <property type="entry name" value="L domain-like"/>
    <property type="match status" value="1"/>
</dbReference>
<proteinExistence type="predicted"/>
<dbReference type="PANTHER" id="PTHR47186">
    <property type="entry name" value="LEUCINE-RICH REPEAT-CONTAINING PROTEIN 57"/>
    <property type="match status" value="1"/>
</dbReference>
<evidence type="ECO:0000313" key="4">
    <source>
        <dbReference type="EMBL" id="SPC74419.1"/>
    </source>
</evidence>
<dbReference type="InterPro" id="IPR032675">
    <property type="entry name" value="LRR_dom_sf"/>
</dbReference>
<organism evidence="4">
    <name type="scientific">Fagus sylvatica</name>
    <name type="common">Beechnut</name>
    <dbReference type="NCBI Taxonomy" id="28930"/>
    <lineage>
        <taxon>Eukaryota</taxon>
        <taxon>Viridiplantae</taxon>
        <taxon>Streptophyta</taxon>
        <taxon>Embryophyta</taxon>
        <taxon>Tracheophyta</taxon>
        <taxon>Spermatophyta</taxon>
        <taxon>Magnoliopsida</taxon>
        <taxon>eudicotyledons</taxon>
        <taxon>Gunneridae</taxon>
        <taxon>Pentapetalae</taxon>
        <taxon>rosids</taxon>
        <taxon>fabids</taxon>
        <taxon>Fagales</taxon>
        <taxon>Fagaceae</taxon>
        <taxon>Fagus</taxon>
    </lineage>
</organism>